<dbReference type="EMBL" id="JAVKGR010000006">
    <property type="protein sequence ID" value="MDR8019289.1"/>
    <property type="molecule type" value="Genomic_DNA"/>
</dbReference>
<gene>
    <name evidence="2" type="ORF">RIL96_06885</name>
</gene>
<dbReference type="Gene3D" id="2.30.40.10">
    <property type="entry name" value="Urease, subunit C, domain 1"/>
    <property type="match status" value="1"/>
</dbReference>
<dbReference type="EC" id="3.5.-.-" evidence="2"/>
<dbReference type="Proteomes" id="UP001251870">
    <property type="component" value="Unassembled WGS sequence"/>
</dbReference>
<organism evidence="2 3">
    <name type="scientific">Nesterenkonia aerolata</name>
    <dbReference type="NCBI Taxonomy" id="3074079"/>
    <lineage>
        <taxon>Bacteria</taxon>
        <taxon>Bacillati</taxon>
        <taxon>Actinomycetota</taxon>
        <taxon>Actinomycetes</taxon>
        <taxon>Micrococcales</taxon>
        <taxon>Micrococcaceae</taxon>
        <taxon>Nesterenkonia</taxon>
    </lineage>
</organism>
<keyword evidence="3" id="KW-1185">Reference proteome</keyword>
<dbReference type="Pfam" id="PF07969">
    <property type="entry name" value="Amidohydro_3"/>
    <property type="match status" value="1"/>
</dbReference>
<dbReference type="Gene3D" id="3.10.310.70">
    <property type="match status" value="1"/>
</dbReference>
<dbReference type="InterPro" id="IPR013108">
    <property type="entry name" value="Amidohydro_3"/>
</dbReference>
<dbReference type="InterPro" id="IPR032466">
    <property type="entry name" value="Metal_Hydrolase"/>
</dbReference>
<dbReference type="PANTHER" id="PTHR22642:SF2">
    <property type="entry name" value="PROTEIN LONG AFTER FAR-RED 3"/>
    <property type="match status" value="1"/>
</dbReference>
<dbReference type="InterPro" id="IPR033932">
    <property type="entry name" value="YtcJ-like"/>
</dbReference>
<keyword evidence="2" id="KW-0378">Hydrolase</keyword>
<evidence type="ECO:0000259" key="1">
    <source>
        <dbReference type="Pfam" id="PF07969"/>
    </source>
</evidence>
<dbReference type="RefSeq" id="WP_310548278.1">
    <property type="nucleotide sequence ID" value="NZ_JAVKGR010000006.1"/>
</dbReference>
<dbReference type="Gene3D" id="3.20.20.140">
    <property type="entry name" value="Metal-dependent hydrolases"/>
    <property type="match status" value="1"/>
</dbReference>
<proteinExistence type="predicted"/>
<evidence type="ECO:0000313" key="2">
    <source>
        <dbReference type="EMBL" id="MDR8019289.1"/>
    </source>
</evidence>
<dbReference type="SUPFAM" id="SSF51556">
    <property type="entry name" value="Metallo-dependent hydrolases"/>
    <property type="match status" value="1"/>
</dbReference>
<dbReference type="CDD" id="cd01300">
    <property type="entry name" value="YtcJ_like"/>
    <property type="match status" value="1"/>
</dbReference>
<dbReference type="PANTHER" id="PTHR22642">
    <property type="entry name" value="IMIDAZOLONEPROPIONASE"/>
    <property type="match status" value="1"/>
</dbReference>
<evidence type="ECO:0000313" key="3">
    <source>
        <dbReference type="Proteomes" id="UP001251870"/>
    </source>
</evidence>
<dbReference type="GO" id="GO:0016787">
    <property type="term" value="F:hydrolase activity"/>
    <property type="evidence" value="ECO:0007669"/>
    <property type="project" value="UniProtKB-KW"/>
</dbReference>
<dbReference type="InterPro" id="IPR011059">
    <property type="entry name" value="Metal-dep_hydrolase_composite"/>
</dbReference>
<feature type="domain" description="Amidohydrolase 3" evidence="1">
    <location>
        <begin position="46"/>
        <end position="548"/>
    </location>
</feature>
<reference evidence="2 3" key="1">
    <citation type="submission" date="2023-09" db="EMBL/GenBank/DDBJ databases">
        <title>Description of three actinobacteria isolated from air of manufacturing shop in a pharmaceutical factory.</title>
        <authorList>
            <person name="Zhang D.-F."/>
        </authorList>
    </citation>
    <scope>NUCLEOTIDE SEQUENCE [LARGE SCALE GENOMIC DNA]</scope>
    <source>
        <strain evidence="2 3">LY-0111</strain>
    </source>
</reference>
<name>A0ABU2DS38_9MICC</name>
<protein>
    <submittedName>
        <fullName evidence="2">Amidohydrolase</fullName>
        <ecNumber evidence="2">3.5.-.-</ecNumber>
    </submittedName>
</protein>
<accession>A0ABU2DS38</accession>
<sequence>MLFDILYRNVRIHTQDPRRPIVGALGVHHGRIISLDEEIDAAQFREVVDLRGATVLPGFNDAHCHLSMVGLAELQVDLSPDAVSDTGELLAAVGHACKAAEPGAWVIGTGYDQNRLGGQHPTAEQLDAVTGDHPVWLHHKSRHLGVANTEAFRRAGYPQRRDVPVPEGGGIPLDGEGRAQGVLLETARAAVMDHIPAPTVEDIADAVAAGSRSAVARGVTSITEPGLGAPEHIGQSTYDIAGYQRARDQGRLRVRATVMPYLTRLHPIGLPEAEEGPQGIGLDLGIRTGLGDERLRIGATKILSDGSLIGRSAYMCCDYAVGSGDDSSPRGMLQFSSQTLRERLIGAHRAGWQVAAHAIGDAALDTVLEIFAEAQRLHPREDPRHRVEHVCMASDEQLSRMQELGLIPVPQGRFVHELGDGAREAVGQERAHLTYRLKGLFDAGLPVAASTDAPVVALDPMLNVHDMVNRVTHSGEVFSPQERITLEQALRAYTVGSAYASHEEHIKGRLSHGMLADFVVLSEDPHEVASARLKEIVPTSTVVGGVPVWGELCG</sequence>
<comment type="caution">
    <text evidence="2">The sequence shown here is derived from an EMBL/GenBank/DDBJ whole genome shotgun (WGS) entry which is preliminary data.</text>
</comment>
<dbReference type="SUPFAM" id="SSF51338">
    <property type="entry name" value="Composite domain of metallo-dependent hydrolases"/>
    <property type="match status" value="1"/>
</dbReference>